<evidence type="ECO:0000256" key="1">
    <source>
        <dbReference type="SAM" id="MobiDB-lite"/>
    </source>
</evidence>
<proteinExistence type="predicted"/>
<dbReference type="OrthoDB" id="199205at2759"/>
<evidence type="ECO:0000313" key="3">
    <source>
        <dbReference type="Proteomes" id="UP001165083"/>
    </source>
</evidence>
<comment type="caution">
    <text evidence="2">The sequence shown here is derived from an EMBL/GenBank/DDBJ whole genome shotgun (WGS) entry which is preliminary data.</text>
</comment>
<evidence type="ECO:0000313" key="2">
    <source>
        <dbReference type="EMBL" id="GMF65103.1"/>
    </source>
</evidence>
<feature type="region of interest" description="Disordered" evidence="1">
    <location>
        <begin position="169"/>
        <end position="199"/>
    </location>
</feature>
<protein>
    <submittedName>
        <fullName evidence="2">Unnamed protein product</fullName>
    </submittedName>
</protein>
<reference evidence="2" key="1">
    <citation type="submission" date="2023-04" db="EMBL/GenBank/DDBJ databases">
        <title>Phytophthora lilii NBRC 32176.</title>
        <authorList>
            <person name="Ichikawa N."/>
            <person name="Sato H."/>
            <person name="Tonouchi N."/>
        </authorList>
    </citation>
    <scope>NUCLEOTIDE SEQUENCE</scope>
    <source>
        <strain evidence="2">NBRC 32176</strain>
    </source>
</reference>
<accession>A0A9W6YE12</accession>
<name>A0A9W6YE12_9STRA</name>
<keyword evidence="3" id="KW-1185">Reference proteome</keyword>
<dbReference type="AlphaFoldDB" id="A0A9W6YE12"/>
<feature type="compositionally biased region" description="Polar residues" evidence="1">
    <location>
        <begin position="173"/>
        <end position="199"/>
    </location>
</feature>
<dbReference type="EMBL" id="BSXW01012446">
    <property type="protein sequence ID" value="GMF65103.1"/>
    <property type="molecule type" value="Genomic_DNA"/>
</dbReference>
<sequence length="236" mass="25506">MSRQSILSAFVVPTASQDHEEILDDKTGVNSVQASQTEAQLTANGAVNIIVDNQAYTPDLPAQTPITTHSDVNGSSNVSKQKIIISNSINPRPISPLTLNQSSDGTFLRLANNLVCINRLCSVCPVCRTTICLILPHTGQEEETYWSWVLATKPSLPSDFTNGLKKAGKRLSENSAAENRDSTVGSITSNPPVDTTSSKHWPLHTFRGNTWTPTLAKRASAYKLGASKKQESCSIL</sequence>
<organism evidence="2 3">
    <name type="scientific">Phytophthora lilii</name>
    <dbReference type="NCBI Taxonomy" id="2077276"/>
    <lineage>
        <taxon>Eukaryota</taxon>
        <taxon>Sar</taxon>
        <taxon>Stramenopiles</taxon>
        <taxon>Oomycota</taxon>
        <taxon>Peronosporomycetes</taxon>
        <taxon>Peronosporales</taxon>
        <taxon>Peronosporaceae</taxon>
        <taxon>Phytophthora</taxon>
    </lineage>
</organism>
<gene>
    <name evidence="2" type="ORF">Plil01_001782500</name>
</gene>
<dbReference type="Proteomes" id="UP001165083">
    <property type="component" value="Unassembled WGS sequence"/>
</dbReference>